<proteinExistence type="predicted"/>
<dbReference type="Proteomes" id="UP000014680">
    <property type="component" value="Unassembled WGS sequence"/>
</dbReference>
<dbReference type="RefSeq" id="XP_004185664.1">
    <property type="nucleotide sequence ID" value="XM_004185616.1"/>
</dbReference>
<dbReference type="GeneID" id="14885294"/>
<dbReference type="OrthoDB" id="5985440at2759"/>
<dbReference type="InterPro" id="IPR006212">
    <property type="entry name" value="Furin_repeat"/>
</dbReference>
<dbReference type="VEuPathDB" id="AmoebaDB:EIN_035950"/>
<accession>A0A0A1TXZ4</accession>
<organism evidence="1 2">
    <name type="scientific">Entamoeba invadens IP1</name>
    <dbReference type="NCBI Taxonomy" id="370355"/>
    <lineage>
        <taxon>Eukaryota</taxon>
        <taxon>Amoebozoa</taxon>
        <taxon>Evosea</taxon>
        <taxon>Archamoebae</taxon>
        <taxon>Mastigamoebida</taxon>
        <taxon>Entamoebidae</taxon>
        <taxon>Entamoeba</taxon>
    </lineage>
</organism>
<dbReference type="EMBL" id="KB206993">
    <property type="protein sequence ID" value="ELP86318.1"/>
    <property type="molecule type" value="Genomic_DNA"/>
</dbReference>
<dbReference type="KEGG" id="eiv:EIN_035950"/>
<dbReference type="InterPro" id="IPR053215">
    <property type="entry name" value="TKL_Ser/Thr_kinase"/>
</dbReference>
<dbReference type="AlphaFoldDB" id="A0A0A1TXZ4"/>
<dbReference type="PANTHER" id="PTHR45756:SF1">
    <property type="entry name" value="PROTEIN KINASE DOMAIN CONTAINING PROTEIN"/>
    <property type="match status" value="1"/>
</dbReference>
<evidence type="ECO:0000313" key="2">
    <source>
        <dbReference type="Proteomes" id="UP000014680"/>
    </source>
</evidence>
<dbReference type="Gene3D" id="2.10.220.10">
    <property type="entry name" value="Hormone Receptor, Insulin-like Growth Factor Receptor 1, Chain A, domain 2"/>
    <property type="match status" value="2"/>
</dbReference>
<keyword evidence="2" id="KW-1185">Reference proteome</keyword>
<reference evidence="1 2" key="1">
    <citation type="submission" date="2012-10" db="EMBL/GenBank/DDBJ databases">
        <authorList>
            <person name="Zafar N."/>
            <person name="Inman J."/>
            <person name="Hall N."/>
            <person name="Lorenzi H."/>
            <person name="Caler E."/>
        </authorList>
    </citation>
    <scope>NUCLEOTIDE SEQUENCE [LARGE SCALE GENOMIC DNA]</scope>
    <source>
        <strain evidence="1 2">IP1</strain>
    </source>
</reference>
<evidence type="ECO:0000313" key="1">
    <source>
        <dbReference type="EMBL" id="ELP86318.1"/>
    </source>
</evidence>
<protein>
    <submittedName>
        <fullName evidence="1">Furin repeat-containing protein, putative</fullName>
    </submittedName>
</protein>
<dbReference type="PANTHER" id="PTHR45756">
    <property type="entry name" value="PALMITOYLTRANSFERASE"/>
    <property type="match status" value="1"/>
</dbReference>
<sequence>MNGNTCEPCDLNCLTCTSATECDACINPNRKPTPGNKCDGCNEGYYWDADKQNCFPCFKNCDVCKDSTTCEKCTVAGNFESSPNSEGKCRCVVGYVYNETLDACDPCKENKNEFCSTCEKESCTLCNAEYLEPKGSECVCKAGYYTTSWGSCIPCDRHISGCLLCEEKDKCSKCNDGYKLNQTTGRCDGAWEITVALFVAVMILFI</sequence>
<dbReference type="SMART" id="SM00261">
    <property type="entry name" value="FU"/>
    <property type="match status" value="2"/>
</dbReference>
<dbReference type="SUPFAM" id="SSF57184">
    <property type="entry name" value="Growth factor receptor domain"/>
    <property type="match status" value="1"/>
</dbReference>
<dbReference type="InterPro" id="IPR009030">
    <property type="entry name" value="Growth_fac_rcpt_cys_sf"/>
</dbReference>
<name>A0A0A1TXZ4_ENTIV</name>
<gene>
    <name evidence="1" type="ORF">EIN_035950</name>
</gene>